<dbReference type="PANTHER" id="PTHR44858">
    <property type="entry name" value="TETRATRICOPEPTIDE REPEAT PROTEIN 6"/>
    <property type="match status" value="1"/>
</dbReference>
<accession>Q97ML0</accession>
<dbReference type="SUPFAM" id="SSF48452">
    <property type="entry name" value="TPR-like"/>
    <property type="match status" value="1"/>
</dbReference>
<dbReference type="EMBL" id="AE001437">
    <property type="protein sequence ID" value="AAK78168.1"/>
    <property type="molecule type" value="Genomic_DNA"/>
</dbReference>
<dbReference type="Proteomes" id="UP000000814">
    <property type="component" value="Chromosome"/>
</dbReference>
<evidence type="ECO:0000259" key="4">
    <source>
        <dbReference type="PROSITE" id="PS50943"/>
    </source>
</evidence>
<dbReference type="eggNOG" id="COG0457">
    <property type="taxonomic scope" value="Bacteria"/>
</dbReference>
<feature type="domain" description="HTH cro/C1-type" evidence="4">
    <location>
        <begin position="13"/>
        <end position="74"/>
    </location>
</feature>
<dbReference type="eggNOG" id="COG1396">
    <property type="taxonomic scope" value="Bacteria"/>
</dbReference>
<dbReference type="STRING" id="272562.CA_C0186"/>
<dbReference type="InterPro" id="IPR010982">
    <property type="entry name" value="Lambda_DNA-bd_dom_sf"/>
</dbReference>
<dbReference type="GeneID" id="44996678"/>
<sequence length="434" mass="51609">MESYKIISSGEKLKTIRKKYGLKQEELAGAEITRNLISQIEHNKAKLTKKAAQVIFKNLQKICNTRNISVEVELAYLIEDEKDQANKILNEYIKELKDLTVYKDTSFSTKLTEVEKFLSTWNFIDKKIIIFELAGDYFCSIDDFYNSSIYYEKAKALADLDIHDNHMLSILRKLSMVYFYMGKYEYNIKCCEFAMDRFDHMSEEYFCIFLFNSALCYTELKEYDKAIRNLNKLEKTIKNTNTDKYYQVLLQKSLCLQYIGKYEESLTLYNKVLKSIDEKSYDKYVLSFINISEIYLNLGEYDKARETSNKIMEYIVYIDENYKNMPRFYFEIGKIFKRLKAFDTSEKYFLKSLELSKKYTHYYLIKDILCELVEVYKTQNNLDGIAYIKSQFFILTGKDNSINLAIMYKLLGFYLEIDDIQSLKEIYSFTKNFV</sequence>
<evidence type="ECO:0000313" key="5">
    <source>
        <dbReference type="EMBL" id="AAK78168.1"/>
    </source>
</evidence>
<evidence type="ECO:0000256" key="1">
    <source>
        <dbReference type="ARBA" id="ARBA00022737"/>
    </source>
</evidence>
<dbReference type="PIR" id="E96922">
    <property type="entry name" value="E96922"/>
</dbReference>
<evidence type="ECO:0000313" key="6">
    <source>
        <dbReference type="Proteomes" id="UP000000814"/>
    </source>
</evidence>
<dbReference type="SUPFAM" id="SSF47413">
    <property type="entry name" value="lambda repressor-like DNA-binding domains"/>
    <property type="match status" value="1"/>
</dbReference>
<dbReference type="Gene3D" id="1.25.40.10">
    <property type="entry name" value="Tetratricopeptide repeat domain"/>
    <property type="match status" value="2"/>
</dbReference>
<dbReference type="OrthoDB" id="1706248at2"/>
<dbReference type="PANTHER" id="PTHR44858:SF1">
    <property type="entry name" value="UDP-N-ACETYLGLUCOSAMINE--PEPTIDE N-ACETYLGLUCOSAMINYLTRANSFERASE SPINDLY-RELATED"/>
    <property type="match status" value="1"/>
</dbReference>
<dbReference type="CDD" id="cd00093">
    <property type="entry name" value="HTH_XRE"/>
    <property type="match status" value="1"/>
</dbReference>
<dbReference type="Pfam" id="PF13181">
    <property type="entry name" value="TPR_8"/>
    <property type="match status" value="2"/>
</dbReference>
<dbReference type="InterPro" id="IPR050498">
    <property type="entry name" value="Ycf3"/>
</dbReference>
<proteinExistence type="predicted"/>
<dbReference type="InterPro" id="IPR001387">
    <property type="entry name" value="Cro/C1-type_HTH"/>
</dbReference>
<keyword evidence="1" id="KW-0677">Repeat</keyword>
<dbReference type="Pfam" id="PF13174">
    <property type="entry name" value="TPR_6"/>
    <property type="match status" value="1"/>
</dbReference>
<dbReference type="PATRIC" id="fig|272562.8.peg.372"/>
<keyword evidence="6" id="KW-1185">Reference proteome</keyword>
<evidence type="ECO:0000256" key="3">
    <source>
        <dbReference type="PROSITE-ProRule" id="PRU00339"/>
    </source>
</evidence>
<dbReference type="RefSeq" id="WP_010963510.1">
    <property type="nucleotide sequence ID" value="NC_003030.1"/>
</dbReference>
<keyword evidence="2 3" id="KW-0802">TPR repeat</keyword>
<dbReference type="InterPro" id="IPR011990">
    <property type="entry name" value="TPR-like_helical_dom_sf"/>
</dbReference>
<dbReference type="GO" id="GO:0003677">
    <property type="term" value="F:DNA binding"/>
    <property type="evidence" value="ECO:0007669"/>
    <property type="project" value="UniProtKB-KW"/>
</dbReference>
<dbReference type="PROSITE" id="PS50005">
    <property type="entry name" value="TPR"/>
    <property type="match status" value="1"/>
</dbReference>
<dbReference type="KEGG" id="cac:CA_C0186"/>
<dbReference type="AlphaFoldDB" id="Q97ML0"/>
<dbReference type="SMART" id="SM00028">
    <property type="entry name" value="TPR"/>
    <property type="match status" value="5"/>
</dbReference>
<dbReference type="Gene3D" id="1.10.260.40">
    <property type="entry name" value="lambda repressor-like DNA-binding domains"/>
    <property type="match status" value="1"/>
</dbReference>
<protein>
    <submittedName>
        <fullName evidence="5">Xre family DNA-binding domain and TPR-repeat-containing protein</fullName>
    </submittedName>
</protein>
<reference evidence="5 6" key="1">
    <citation type="journal article" date="2001" name="J. Bacteriol.">
        <title>Genome sequence and comparative analysis of the solvent-producing bacterium Clostridium acetobutylicum.</title>
        <authorList>
            <person name="Nolling J."/>
            <person name="Breton G."/>
            <person name="Omelchenko M.V."/>
            <person name="Makarova K.S."/>
            <person name="Zeng Q."/>
            <person name="Gibson R."/>
            <person name="Lee H.M."/>
            <person name="Dubois J."/>
            <person name="Qiu D."/>
            <person name="Hitti J."/>
            <person name="Wolf Y.I."/>
            <person name="Tatusov R.L."/>
            <person name="Sabathe F."/>
            <person name="Doucette-Stamm L."/>
            <person name="Soucaille P."/>
            <person name="Daly M.J."/>
            <person name="Bennett G.N."/>
            <person name="Koonin E.V."/>
            <person name="Smith D.R."/>
        </authorList>
    </citation>
    <scope>NUCLEOTIDE SEQUENCE [LARGE SCALE GENOMIC DNA]</scope>
    <source>
        <strain evidence="6">ATCC 824 / DSM 792 / JCM 1419 / LMG 5710 / VKM B-1787</strain>
    </source>
</reference>
<keyword evidence="5" id="KW-0238">DNA-binding</keyword>
<gene>
    <name evidence="5" type="ordered locus">CA_C0186</name>
</gene>
<evidence type="ECO:0000256" key="2">
    <source>
        <dbReference type="ARBA" id="ARBA00022803"/>
    </source>
</evidence>
<organism evidence="5 6">
    <name type="scientific">Clostridium acetobutylicum (strain ATCC 824 / DSM 792 / JCM 1419 / IAM 19013 / LMG 5710 / NBRC 13948 / NRRL B-527 / VKM B-1787 / 2291 / W)</name>
    <dbReference type="NCBI Taxonomy" id="272562"/>
    <lineage>
        <taxon>Bacteria</taxon>
        <taxon>Bacillati</taxon>
        <taxon>Bacillota</taxon>
        <taxon>Clostridia</taxon>
        <taxon>Eubacteriales</taxon>
        <taxon>Clostridiaceae</taxon>
        <taxon>Clostridium</taxon>
    </lineage>
</organism>
<dbReference type="HOGENOM" id="CLU_631208_0_0_9"/>
<dbReference type="InterPro" id="IPR019734">
    <property type="entry name" value="TPR_rpt"/>
</dbReference>
<feature type="repeat" description="TPR" evidence="3">
    <location>
        <begin position="326"/>
        <end position="359"/>
    </location>
</feature>
<name>Q97ML0_CLOAB</name>
<dbReference type="PROSITE" id="PS50943">
    <property type="entry name" value="HTH_CROC1"/>
    <property type="match status" value="1"/>
</dbReference>
<dbReference type="Pfam" id="PF12844">
    <property type="entry name" value="HTH_19"/>
    <property type="match status" value="1"/>
</dbReference>